<dbReference type="InterPro" id="IPR036034">
    <property type="entry name" value="PDZ_sf"/>
</dbReference>
<evidence type="ECO:0000256" key="5">
    <source>
        <dbReference type="ARBA" id="ARBA00022692"/>
    </source>
</evidence>
<keyword evidence="14" id="KW-1185">Reference proteome</keyword>
<evidence type="ECO:0000256" key="8">
    <source>
        <dbReference type="ARBA" id="ARBA00022989"/>
    </source>
</evidence>
<keyword evidence="5 11" id="KW-0812">Transmembrane</keyword>
<evidence type="ECO:0000313" key="14">
    <source>
        <dbReference type="Proteomes" id="UP001296873"/>
    </source>
</evidence>
<sequence>METFLTTIGLYVLPALALFALLVFIHELGHYLAARYHGVGVKTFAIGMGPRLGTLKRDQNGTQWKLAALPLGGYVELLGGPGDKDCADVEGKPLSAAGTGARISILAAGPIANILLAGLLFMLFIATADIARSPSEIAAVEPGSPAAEAGLHQGDRILAVNGRDVRWMDQVLNEAFAGLDREIALIVERDGRPIDVTLHPDRLTANVLGRDTEAGYTGIQAAPRVPVRFTPAQMLAETADMFVSQTRMTVQAVKDVVTGHRGVESLMSIVGITHVTGEMIQLGGLTALVYFAGTISLALAVMNLLPLPVLDGGQIVIAAGEKLVGRRVPEKAHTWMARICMGLLIALTVYLAHKDLTVIGLTAAGAGVAIALTIGSVVLMTPSWRAGLLTHLRPGQT</sequence>
<evidence type="ECO:0000256" key="6">
    <source>
        <dbReference type="ARBA" id="ARBA00022801"/>
    </source>
</evidence>
<evidence type="ECO:0000256" key="7">
    <source>
        <dbReference type="ARBA" id="ARBA00022833"/>
    </source>
</evidence>
<gene>
    <name evidence="13" type="ORF">CKO28_09035</name>
</gene>
<comment type="subcellular location">
    <subcellularLocation>
        <location evidence="2">Membrane</location>
        <topology evidence="2">Multi-pass membrane protein</topology>
    </subcellularLocation>
</comment>
<dbReference type="Pfam" id="PF17820">
    <property type="entry name" value="PDZ_6"/>
    <property type="match status" value="1"/>
</dbReference>
<evidence type="ECO:0000256" key="2">
    <source>
        <dbReference type="ARBA" id="ARBA00004141"/>
    </source>
</evidence>
<evidence type="ECO:0000256" key="11">
    <source>
        <dbReference type="SAM" id="Phobius"/>
    </source>
</evidence>
<evidence type="ECO:0000256" key="3">
    <source>
        <dbReference type="ARBA" id="ARBA00007931"/>
    </source>
</evidence>
<dbReference type="PROSITE" id="PS50106">
    <property type="entry name" value="PDZ"/>
    <property type="match status" value="1"/>
</dbReference>
<dbReference type="SMART" id="SM00228">
    <property type="entry name" value="PDZ"/>
    <property type="match status" value="1"/>
</dbReference>
<keyword evidence="4" id="KW-0645">Protease</keyword>
<dbReference type="CDD" id="cd23081">
    <property type="entry name" value="cpPDZ_EcRseP-like"/>
    <property type="match status" value="1"/>
</dbReference>
<proteinExistence type="inferred from homology"/>
<keyword evidence="10 11" id="KW-0472">Membrane</keyword>
<dbReference type="CDD" id="cd06163">
    <property type="entry name" value="S2P-M50_PDZ_RseP-like"/>
    <property type="match status" value="1"/>
</dbReference>
<feature type="transmembrane region" description="Helical" evidence="11">
    <location>
        <begin position="6"/>
        <end position="25"/>
    </location>
</feature>
<feature type="transmembrane region" description="Helical" evidence="11">
    <location>
        <begin position="103"/>
        <end position="126"/>
    </location>
</feature>
<evidence type="ECO:0000259" key="12">
    <source>
        <dbReference type="PROSITE" id="PS50106"/>
    </source>
</evidence>
<reference evidence="13 14" key="1">
    <citation type="journal article" date="2020" name="Microorganisms">
        <title>Osmotic Adaptation and Compatible Solute Biosynthesis of Phototrophic Bacteria as Revealed from Genome Analyses.</title>
        <authorList>
            <person name="Imhoff J.F."/>
            <person name="Rahn T."/>
            <person name="Kunzel S."/>
            <person name="Keller A."/>
            <person name="Neulinger S.C."/>
        </authorList>
    </citation>
    <scope>NUCLEOTIDE SEQUENCE [LARGE SCALE GENOMIC DNA]</scope>
    <source>
        <strain evidence="13 14">DSM 9895</strain>
    </source>
</reference>
<keyword evidence="6" id="KW-0378">Hydrolase</keyword>
<dbReference type="Gene3D" id="2.30.42.10">
    <property type="match status" value="1"/>
</dbReference>
<dbReference type="PANTHER" id="PTHR42837:SF2">
    <property type="entry name" value="MEMBRANE METALLOPROTEASE ARASP2, CHLOROPLASTIC-RELATED"/>
    <property type="match status" value="1"/>
</dbReference>
<organism evidence="13 14">
    <name type="scientific">Rhodovibrio sodomensis</name>
    <dbReference type="NCBI Taxonomy" id="1088"/>
    <lineage>
        <taxon>Bacteria</taxon>
        <taxon>Pseudomonadati</taxon>
        <taxon>Pseudomonadota</taxon>
        <taxon>Alphaproteobacteria</taxon>
        <taxon>Rhodospirillales</taxon>
        <taxon>Rhodovibrionaceae</taxon>
        <taxon>Rhodovibrio</taxon>
    </lineage>
</organism>
<dbReference type="InterPro" id="IPR001478">
    <property type="entry name" value="PDZ"/>
</dbReference>
<dbReference type="Proteomes" id="UP001296873">
    <property type="component" value="Unassembled WGS sequence"/>
</dbReference>
<evidence type="ECO:0000256" key="4">
    <source>
        <dbReference type="ARBA" id="ARBA00022670"/>
    </source>
</evidence>
<feature type="transmembrane region" description="Helical" evidence="11">
    <location>
        <begin position="358"/>
        <end position="379"/>
    </location>
</feature>
<dbReference type="InterPro" id="IPR008915">
    <property type="entry name" value="Peptidase_M50"/>
</dbReference>
<feature type="domain" description="PDZ" evidence="12">
    <location>
        <begin position="137"/>
        <end position="166"/>
    </location>
</feature>
<name>A0ABS1DFJ6_9PROT</name>
<accession>A0ABS1DFJ6</accession>
<comment type="similarity">
    <text evidence="3">Belongs to the peptidase M50B family.</text>
</comment>
<dbReference type="PANTHER" id="PTHR42837">
    <property type="entry name" value="REGULATOR OF SIGMA-E PROTEASE RSEP"/>
    <property type="match status" value="1"/>
</dbReference>
<keyword evidence="8 11" id="KW-1133">Transmembrane helix</keyword>
<dbReference type="InterPro" id="IPR004387">
    <property type="entry name" value="Pept_M50_Zn"/>
</dbReference>
<dbReference type="Pfam" id="PF02163">
    <property type="entry name" value="Peptidase_M50"/>
    <property type="match status" value="1"/>
</dbReference>
<comment type="cofactor">
    <cofactor evidence="1">
        <name>Zn(2+)</name>
        <dbReference type="ChEBI" id="CHEBI:29105"/>
    </cofactor>
</comment>
<dbReference type="EMBL" id="NRRL01000018">
    <property type="protein sequence ID" value="MBK1668180.1"/>
    <property type="molecule type" value="Genomic_DNA"/>
</dbReference>
<evidence type="ECO:0000313" key="13">
    <source>
        <dbReference type="EMBL" id="MBK1668180.1"/>
    </source>
</evidence>
<dbReference type="SUPFAM" id="SSF50156">
    <property type="entry name" value="PDZ domain-like"/>
    <property type="match status" value="1"/>
</dbReference>
<dbReference type="InterPro" id="IPR041489">
    <property type="entry name" value="PDZ_6"/>
</dbReference>
<keyword evidence="9" id="KW-0482">Metalloprotease</keyword>
<feature type="transmembrane region" description="Helical" evidence="11">
    <location>
        <begin position="335"/>
        <end position="352"/>
    </location>
</feature>
<protein>
    <recommendedName>
        <fullName evidence="12">PDZ domain-containing protein</fullName>
    </recommendedName>
</protein>
<evidence type="ECO:0000256" key="9">
    <source>
        <dbReference type="ARBA" id="ARBA00023049"/>
    </source>
</evidence>
<comment type="caution">
    <text evidence="13">The sequence shown here is derived from an EMBL/GenBank/DDBJ whole genome shotgun (WGS) entry which is preliminary data.</text>
</comment>
<evidence type="ECO:0000256" key="10">
    <source>
        <dbReference type="ARBA" id="ARBA00023136"/>
    </source>
</evidence>
<feature type="transmembrane region" description="Helical" evidence="11">
    <location>
        <begin position="282"/>
        <end position="305"/>
    </location>
</feature>
<keyword evidence="7" id="KW-0862">Zinc</keyword>
<evidence type="ECO:0000256" key="1">
    <source>
        <dbReference type="ARBA" id="ARBA00001947"/>
    </source>
</evidence>